<dbReference type="InterPro" id="IPR002104">
    <property type="entry name" value="Integrase_catalytic"/>
</dbReference>
<dbReference type="GO" id="GO:0015074">
    <property type="term" value="P:DNA integration"/>
    <property type="evidence" value="ECO:0007669"/>
    <property type="project" value="UniProtKB-KW"/>
</dbReference>
<dbReference type="Pfam" id="PF14659">
    <property type="entry name" value="Phage_int_SAM_3"/>
    <property type="match status" value="1"/>
</dbReference>
<dbReference type="GO" id="GO:0003677">
    <property type="term" value="F:DNA binding"/>
    <property type="evidence" value="ECO:0007669"/>
    <property type="project" value="UniProtKB-UniRule"/>
</dbReference>
<dbReference type="RefSeq" id="WP_156990131.1">
    <property type="nucleotide sequence ID" value="NZ_VWXL01000044.1"/>
</dbReference>
<evidence type="ECO:0000256" key="2">
    <source>
        <dbReference type="ARBA" id="ARBA00008857"/>
    </source>
</evidence>
<keyword evidence="3" id="KW-0229">DNA integration</keyword>
<sequence length="398" mass="45610">MARIVKRGKGYQIRVSDGYTAKGKQNVKTMTWTPRPNMTDKQIEKELQKQAVLFEQKCQGLSESADIKFETFAKQWFKEYAEPRLRVRTVDRYKQYTARTYTAIGSLRLDKITPRHIQSFINNLQEPGINQKVGEKEPPKGLSPGTVRNYLSFISTVFDYAIRMNMLKDNPCSRVVLPPRNYKQRDCYTLEEAQKFLKFLQFESLMYRVFFTLAIYGGFRKGELLGLEWKDIDFDSCVVSVNRTSLYSKSKGGIFTDTTKTKGSLRSLKLPVSVFDLLRQYKVQQAQDRLKMGDRWIDTDRLFTAENGKPLGNSTPLKWLDDFFERTGLRKVTIHSFRHLNASLLINAGVDIKTVSATLGHSQVSTTLNIYAHTFAQAQAKASEAVADALKLDDKKQA</sequence>
<dbReference type="PANTHER" id="PTHR30349">
    <property type="entry name" value="PHAGE INTEGRASE-RELATED"/>
    <property type="match status" value="1"/>
</dbReference>
<dbReference type="AlphaFoldDB" id="A0A6N8HXG6"/>
<dbReference type="EMBL" id="VWXL01000044">
    <property type="protein sequence ID" value="MVB10554.1"/>
    <property type="molecule type" value="Genomic_DNA"/>
</dbReference>
<dbReference type="InterPro" id="IPR011010">
    <property type="entry name" value="DNA_brk_join_enz"/>
</dbReference>
<dbReference type="OrthoDB" id="1818781at2"/>
<dbReference type="Gene3D" id="1.10.443.10">
    <property type="entry name" value="Intergrase catalytic core"/>
    <property type="match status" value="1"/>
</dbReference>
<evidence type="ECO:0000256" key="5">
    <source>
        <dbReference type="ARBA" id="ARBA00023172"/>
    </source>
</evidence>
<dbReference type="InterPro" id="IPR050090">
    <property type="entry name" value="Tyrosine_recombinase_XerCD"/>
</dbReference>
<comment type="caution">
    <text evidence="9">The sequence shown here is derived from an EMBL/GenBank/DDBJ whole genome shotgun (WGS) entry which is preliminary data.</text>
</comment>
<name>A0A6N8HXG6_9FIRM</name>
<proteinExistence type="inferred from homology"/>
<feature type="domain" description="Core-binding (CB)" evidence="8">
    <location>
        <begin position="67"/>
        <end position="162"/>
    </location>
</feature>
<dbReference type="Gene3D" id="1.10.150.130">
    <property type="match status" value="1"/>
</dbReference>
<comment type="function">
    <text evidence="1">Site-specific tyrosine recombinase, which acts by catalyzing the cutting and rejoining of the recombining DNA molecules.</text>
</comment>
<dbReference type="InterPro" id="IPR013762">
    <property type="entry name" value="Integrase-like_cat_sf"/>
</dbReference>
<comment type="similarity">
    <text evidence="2">Belongs to the 'phage' integrase family.</text>
</comment>
<keyword evidence="10" id="KW-1185">Reference proteome</keyword>
<accession>A0A6N8HXG6</accession>
<dbReference type="InterPro" id="IPR044068">
    <property type="entry name" value="CB"/>
</dbReference>
<keyword evidence="4 6" id="KW-0238">DNA-binding</keyword>
<dbReference type="PANTHER" id="PTHR30349:SF64">
    <property type="entry name" value="PROPHAGE INTEGRASE INTD-RELATED"/>
    <property type="match status" value="1"/>
</dbReference>
<dbReference type="Pfam" id="PF00589">
    <property type="entry name" value="Phage_integrase"/>
    <property type="match status" value="1"/>
</dbReference>
<evidence type="ECO:0000256" key="1">
    <source>
        <dbReference type="ARBA" id="ARBA00003283"/>
    </source>
</evidence>
<evidence type="ECO:0000259" key="7">
    <source>
        <dbReference type="PROSITE" id="PS51898"/>
    </source>
</evidence>
<keyword evidence="5" id="KW-0233">DNA recombination</keyword>
<dbReference type="PROSITE" id="PS51898">
    <property type="entry name" value="TYR_RECOMBINASE"/>
    <property type="match status" value="1"/>
</dbReference>
<gene>
    <name evidence="9" type="primary">xerC_5</name>
    <name evidence="9" type="ORF">CAFE_12490</name>
</gene>
<feature type="domain" description="Tyr recombinase" evidence="7">
    <location>
        <begin position="183"/>
        <end position="384"/>
    </location>
</feature>
<dbReference type="InterPro" id="IPR004107">
    <property type="entry name" value="Integrase_SAM-like_N"/>
</dbReference>
<protein>
    <submittedName>
        <fullName evidence="9">Tyrosine recombinase XerC</fullName>
    </submittedName>
</protein>
<evidence type="ECO:0000256" key="3">
    <source>
        <dbReference type="ARBA" id="ARBA00022908"/>
    </source>
</evidence>
<dbReference type="GO" id="GO:0006310">
    <property type="term" value="P:DNA recombination"/>
    <property type="evidence" value="ECO:0007669"/>
    <property type="project" value="UniProtKB-KW"/>
</dbReference>
<evidence type="ECO:0000256" key="6">
    <source>
        <dbReference type="PROSITE-ProRule" id="PRU01248"/>
    </source>
</evidence>
<evidence type="ECO:0000259" key="8">
    <source>
        <dbReference type="PROSITE" id="PS51900"/>
    </source>
</evidence>
<dbReference type="Proteomes" id="UP000469440">
    <property type="component" value="Unassembled WGS sequence"/>
</dbReference>
<reference evidence="9 10" key="1">
    <citation type="submission" date="2019-09" db="EMBL/GenBank/DDBJ databases">
        <title>Genome sequence of Clostridium sp. EA1.</title>
        <authorList>
            <person name="Poehlein A."/>
            <person name="Bengelsdorf F.R."/>
            <person name="Daniel R."/>
        </authorList>
    </citation>
    <scope>NUCLEOTIDE SEQUENCE [LARGE SCALE GENOMIC DNA]</scope>
    <source>
        <strain evidence="9 10">EA1</strain>
    </source>
</reference>
<organism evidence="9 10">
    <name type="scientific">Caproicibacter fermentans</name>
    <dbReference type="NCBI Taxonomy" id="2576756"/>
    <lineage>
        <taxon>Bacteria</taxon>
        <taxon>Bacillati</taxon>
        <taxon>Bacillota</taxon>
        <taxon>Clostridia</taxon>
        <taxon>Eubacteriales</taxon>
        <taxon>Acutalibacteraceae</taxon>
        <taxon>Caproicibacter</taxon>
    </lineage>
</organism>
<dbReference type="InterPro" id="IPR010998">
    <property type="entry name" value="Integrase_recombinase_N"/>
</dbReference>
<dbReference type="CDD" id="cd01189">
    <property type="entry name" value="INT_ICEBs1_C_like"/>
    <property type="match status" value="1"/>
</dbReference>
<evidence type="ECO:0000313" key="9">
    <source>
        <dbReference type="EMBL" id="MVB10554.1"/>
    </source>
</evidence>
<dbReference type="SUPFAM" id="SSF56349">
    <property type="entry name" value="DNA breaking-rejoining enzymes"/>
    <property type="match status" value="1"/>
</dbReference>
<evidence type="ECO:0000313" key="10">
    <source>
        <dbReference type="Proteomes" id="UP000469440"/>
    </source>
</evidence>
<dbReference type="PROSITE" id="PS51900">
    <property type="entry name" value="CB"/>
    <property type="match status" value="1"/>
</dbReference>
<evidence type="ECO:0000256" key="4">
    <source>
        <dbReference type="ARBA" id="ARBA00023125"/>
    </source>
</evidence>